<dbReference type="PIRSF" id="PIRSF036389">
    <property type="entry name" value="IOR_B"/>
    <property type="match status" value="1"/>
</dbReference>
<dbReference type="InterPro" id="IPR046867">
    <property type="entry name" value="AldOxase/xan_DH_MoCoBD2"/>
</dbReference>
<feature type="domain" description="Aldehyde oxidase/xanthine dehydrogenase a/b hammerhead" evidence="2">
    <location>
        <begin position="214"/>
        <end position="292"/>
    </location>
</feature>
<dbReference type="Pfam" id="PF02738">
    <property type="entry name" value="MoCoBD_1"/>
    <property type="match status" value="1"/>
</dbReference>
<protein>
    <submittedName>
        <fullName evidence="3">Molybdopterin-dependent oxidoreductase</fullName>
    </submittedName>
</protein>
<dbReference type="InterPro" id="IPR006311">
    <property type="entry name" value="TAT_signal"/>
</dbReference>
<dbReference type="InterPro" id="IPR012368">
    <property type="entry name" value="OxRdtase_Mopterin-bd_su_IorB"/>
</dbReference>
<feature type="signal peptide" evidence="1">
    <location>
        <begin position="1"/>
        <end position="30"/>
    </location>
</feature>
<dbReference type="GO" id="GO:0016491">
    <property type="term" value="F:oxidoreductase activity"/>
    <property type="evidence" value="ECO:0007669"/>
    <property type="project" value="InterPro"/>
</dbReference>
<name>A0A975YJB3_9PROT</name>
<dbReference type="PANTHER" id="PTHR47495:SF2">
    <property type="entry name" value="ALDEHYDE DEHYDROGENASE"/>
    <property type="match status" value="1"/>
</dbReference>
<dbReference type="PROSITE" id="PS51318">
    <property type="entry name" value="TAT"/>
    <property type="match status" value="1"/>
</dbReference>
<evidence type="ECO:0000313" key="3">
    <source>
        <dbReference type="EMBL" id="QXM24262.1"/>
    </source>
</evidence>
<dbReference type="AlphaFoldDB" id="A0A975YJB3"/>
<dbReference type="SMART" id="SM01008">
    <property type="entry name" value="Ald_Xan_dh_C"/>
    <property type="match status" value="1"/>
</dbReference>
<evidence type="ECO:0000256" key="1">
    <source>
        <dbReference type="SAM" id="SignalP"/>
    </source>
</evidence>
<dbReference type="InterPro" id="IPR052516">
    <property type="entry name" value="N-heterocyclic_Hydroxylase"/>
</dbReference>
<dbReference type="KEGG" id="elio:KO353_13515"/>
<dbReference type="PANTHER" id="PTHR47495">
    <property type="entry name" value="ALDEHYDE DEHYDROGENASE"/>
    <property type="match status" value="1"/>
</dbReference>
<gene>
    <name evidence="3" type="ORF">KO353_13515</name>
</gene>
<keyword evidence="1" id="KW-0732">Signal</keyword>
<dbReference type="EMBL" id="CP076448">
    <property type="protein sequence ID" value="QXM24262.1"/>
    <property type="molecule type" value="Genomic_DNA"/>
</dbReference>
<proteinExistence type="predicted"/>
<organism evidence="3 4">
    <name type="scientific">Elioraea tepida</name>
    <dbReference type="NCBI Taxonomy" id="2843330"/>
    <lineage>
        <taxon>Bacteria</taxon>
        <taxon>Pseudomonadati</taxon>
        <taxon>Pseudomonadota</taxon>
        <taxon>Alphaproteobacteria</taxon>
        <taxon>Acetobacterales</taxon>
        <taxon>Elioraeaceae</taxon>
        <taxon>Elioraea</taxon>
    </lineage>
</organism>
<dbReference type="Pfam" id="PF20256">
    <property type="entry name" value="MoCoBD_2"/>
    <property type="match status" value="2"/>
</dbReference>
<evidence type="ECO:0000313" key="4">
    <source>
        <dbReference type="Proteomes" id="UP000694001"/>
    </source>
</evidence>
<dbReference type="InterPro" id="IPR008274">
    <property type="entry name" value="AldOxase/xan_DH_MoCoBD1"/>
</dbReference>
<keyword evidence="4" id="KW-1185">Reference proteome</keyword>
<accession>A0A975YJB3</accession>
<feature type="chain" id="PRO_5037179689" evidence="1">
    <location>
        <begin position="31"/>
        <end position="720"/>
    </location>
</feature>
<sequence>MTELSLSRRGALKAASAAAAALVLPIFAEAQQLPNDRLFAPAEPGARIGPPIAYLRIGQDGRATLFSPTTECGQGTHTGHAMIFADELGLPLEHFTVEVGQPGPDFRRIQGNEMNSGGSLGTRYWYGPFRKVAAQAREMLIAAAARRLGVPAGELRAADGRVTHAASGRSLGFGELVAEAMALPVPENPPLRPDSELRYLRRPTARLDTPAKVTGAAKYGSDVVLPGMVYAVVKLSPVFRGELESFDRSSIANIPGIIDVVPLPNGVAVVANSTWAAIRGAKAISLRFKPTPHDGLDSAAFSARMREALRRPGFVNKNDGDVDAALASAARVVEATYEVPYLAHACMETDNCTARINADGTVELWLPTQHQDFCQGAVARVLGIPRERITIHTQWAGGGFGRRYGWGAAEHAAAVAKAVGRPVKLIWTREDEIGQGYYRPAQVAHMRAGLDAQGRVIAFHFKAAGPGSGTDLRPYTIRNDFDPTAVQSVADTRYRFGAFRTEYVRVDGPPIPWIWRAVGSTQCGFFVECFLDEVAAAAGKDPLALRRELLAHDARALNVLNTAAEKGGWGKPAPAGVHRGIAYVESYGSLVAEVAEVSVTNGQVKVHKVTVAIDCGEFVNPETIAQQAEGGVVMGLSAALHEEVPIKDGRAEVTNFDGYRIMRIGEAPVVETHIIRSGQTIGGVGEPPLPPAAPAMVNAIFAATGKRVRTLPVDRTDLRT</sequence>
<dbReference type="Proteomes" id="UP000694001">
    <property type="component" value="Chromosome"/>
</dbReference>
<dbReference type="RefSeq" id="WP_218285300.1">
    <property type="nucleotide sequence ID" value="NZ_CP076448.1"/>
</dbReference>
<evidence type="ECO:0000259" key="2">
    <source>
        <dbReference type="SMART" id="SM01008"/>
    </source>
</evidence>
<dbReference type="InterPro" id="IPR000674">
    <property type="entry name" value="Ald_Oxase/Xan_DH_a/b"/>
</dbReference>
<reference evidence="3" key="1">
    <citation type="submission" date="2021-06" db="EMBL/GenBank/DDBJ databases">
        <title>Elioraea tepida, sp. nov., a moderately thermophilic aerobic anoxygenic phototrophic bacterium isolated from an alkaline siliceous hot spring mat community in Yellowstone National Park, WY, USA.</title>
        <authorList>
            <person name="Saini M.K."/>
            <person name="Yoshida S."/>
            <person name="Sebastian A."/>
            <person name="Hirose S."/>
            <person name="Hara E."/>
            <person name="Tamaki H."/>
            <person name="Soulier N.T."/>
            <person name="Albert I."/>
            <person name="Hanada S."/>
            <person name="Bryant D.A."/>
            <person name="Tank M."/>
        </authorList>
    </citation>
    <scope>NUCLEOTIDE SEQUENCE</scope>
    <source>
        <strain evidence="3">MS-P2</strain>
    </source>
</reference>